<dbReference type="GO" id="GO:0008483">
    <property type="term" value="F:transaminase activity"/>
    <property type="evidence" value="ECO:0007669"/>
    <property type="project" value="UniProtKB-KW"/>
</dbReference>
<evidence type="ECO:0000313" key="8">
    <source>
        <dbReference type="Proteomes" id="UP001284901"/>
    </source>
</evidence>
<dbReference type="InterPro" id="IPR004839">
    <property type="entry name" value="Aminotransferase_I/II_large"/>
</dbReference>
<dbReference type="InterPro" id="IPR051798">
    <property type="entry name" value="Class-II_PLP-Dep_Aminotrans"/>
</dbReference>
<dbReference type="EMBL" id="JAWNFY010000002">
    <property type="protein sequence ID" value="MDY5145532.1"/>
    <property type="molecule type" value="Genomic_DNA"/>
</dbReference>
<evidence type="ECO:0000313" key="7">
    <source>
        <dbReference type="EMBL" id="MDY5145532.1"/>
    </source>
</evidence>
<organism evidence="7 8">
    <name type="scientific">Actinotignum timonense</name>
    <dbReference type="NCBI Taxonomy" id="1870995"/>
    <lineage>
        <taxon>Bacteria</taxon>
        <taxon>Bacillati</taxon>
        <taxon>Actinomycetota</taxon>
        <taxon>Actinomycetes</taxon>
        <taxon>Actinomycetales</taxon>
        <taxon>Actinomycetaceae</taxon>
        <taxon>Actinotignum</taxon>
    </lineage>
</organism>
<reference evidence="7 8" key="1">
    <citation type="submission" date="2023-10" db="EMBL/GenBank/DDBJ databases">
        <title>Whole Genome based description of the genera Actinobaculum and Actinotignum reveals a complex phylogenetic relationship within the species included in the genus Actinotignum.</title>
        <authorList>
            <person name="Jensen C.S."/>
            <person name="Dargis R."/>
            <person name="Kemp M."/>
            <person name="Christensen J.J."/>
        </authorList>
    </citation>
    <scope>NUCLEOTIDE SEQUENCE [LARGE SCALE GENOMIC DNA]</scope>
    <source>
        <strain evidence="7 8">SLA_B089</strain>
    </source>
</reference>
<dbReference type="Gene3D" id="3.90.1150.10">
    <property type="entry name" value="Aspartate Aminotransferase, domain 1"/>
    <property type="match status" value="1"/>
</dbReference>
<dbReference type="SUPFAM" id="SSF53383">
    <property type="entry name" value="PLP-dependent transferases"/>
    <property type="match status" value="1"/>
</dbReference>
<dbReference type="InterPro" id="IPR015424">
    <property type="entry name" value="PyrdxlP-dep_Trfase"/>
</dbReference>
<dbReference type="InterPro" id="IPR015422">
    <property type="entry name" value="PyrdxlP-dep_Trfase_small"/>
</dbReference>
<sequence>MMRIATGDFEDRHRLINRRGTWSAKWESLPSDHISLSVAEMEFVCAPAIRSAIANAAVRGIYSYTEVFPDFAGACTSWFTRRHGTEFGEESVVFVPRIVEATAMICAHMLPARAKVITLSPAYDPIMEVVRRCGCQVTEPAMRYADGAWQIPFDQLATMLPDADLFILTNPHNPTGRAFTPKELERLAALLDQSSCLVLSDDIHCDILRAGQQWSPLARYADAGLRTRLITALSPSKSFNIAGLEASALIVPDPALRARIRDGLRAAGFHNPNYFAIPAAIAAWTQCEEWLDTTLAYIDNNMARFAPRFAALFAKEKPVIPEATYLFWCDTRALGAAAAKEVCTAAGVHPSYGEGFGAQWRDYLRFNLAAPQSLLDAALERCEAAAQKLK</sequence>
<keyword evidence="7" id="KW-0808">Transferase</keyword>
<dbReference type="PANTHER" id="PTHR43525:SF1">
    <property type="entry name" value="PROTEIN MALY"/>
    <property type="match status" value="1"/>
</dbReference>
<protein>
    <recommendedName>
        <fullName evidence="2">cysteine-S-conjugate beta-lyase</fullName>
        <ecNumber evidence="2">4.4.1.13</ecNumber>
    </recommendedName>
</protein>
<dbReference type="CDD" id="cd00609">
    <property type="entry name" value="AAT_like"/>
    <property type="match status" value="1"/>
</dbReference>
<keyword evidence="3" id="KW-0663">Pyridoxal phosphate</keyword>
<name>A0ABU5GBH7_9ACTO</name>
<evidence type="ECO:0000256" key="2">
    <source>
        <dbReference type="ARBA" id="ARBA00012224"/>
    </source>
</evidence>
<dbReference type="EC" id="4.4.1.13" evidence="2"/>
<dbReference type="Gene3D" id="3.40.640.10">
    <property type="entry name" value="Type I PLP-dependent aspartate aminotransferase-like (Major domain)"/>
    <property type="match status" value="1"/>
</dbReference>
<evidence type="ECO:0000259" key="6">
    <source>
        <dbReference type="Pfam" id="PF00155"/>
    </source>
</evidence>
<dbReference type="PANTHER" id="PTHR43525">
    <property type="entry name" value="PROTEIN MALY"/>
    <property type="match status" value="1"/>
</dbReference>
<dbReference type="Proteomes" id="UP001284901">
    <property type="component" value="Unassembled WGS sequence"/>
</dbReference>
<comment type="caution">
    <text evidence="7">The sequence shown here is derived from an EMBL/GenBank/DDBJ whole genome shotgun (WGS) entry which is preliminary data.</text>
</comment>
<comment type="cofactor">
    <cofactor evidence="1">
        <name>pyridoxal 5'-phosphate</name>
        <dbReference type="ChEBI" id="CHEBI:597326"/>
    </cofactor>
</comment>
<gene>
    <name evidence="7" type="ORF">R6P33_00660</name>
</gene>
<keyword evidence="8" id="KW-1185">Reference proteome</keyword>
<keyword evidence="7" id="KW-0032">Aminotransferase</keyword>
<dbReference type="Pfam" id="PF00155">
    <property type="entry name" value="Aminotran_1_2"/>
    <property type="match status" value="1"/>
</dbReference>
<dbReference type="RefSeq" id="WP_284883319.1">
    <property type="nucleotide sequence ID" value="NZ_JASOHK010000025.1"/>
</dbReference>
<evidence type="ECO:0000256" key="1">
    <source>
        <dbReference type="ARBA" id="ARBA00001933"/>
    </source>
</evidence>
<proteinExistence type="inferred from homology"/>
<dbReference type="InterPro" id="IPR015421">
    <property type="entry name" value="PyrdxlP-dep_Trfase_major"/>
</dbReference>
<evidence type="ECO:0000256" key="4">
    <source>
        <dbReference type="ARBA" id="ARBA00023239"/>
    </source>
</evidence>
<comment type="similarity">
    <text evidence="5">Belongs to the class-II pyridoxal-phosphate-dependent aminotransferase family. MalY/PatB cystathionine beta-lyase subfamily.</text>
</comment>
<keyword evidence="4" id="KW-0456">Lyase</keyword>
<evidence type="ECO:0000256" key="3">
    <source>
        <dbReference type="ARBA" id="ARBA00022898"/>
    </source>
</evidence>
<accession>A0ABU5GBH7</accession>
<feature type="domain" description="Aminotransferase class I/classII large" evidence="6">
    <location>
        <begin position="34"/>
        <end position="381"/>
    </location>
</feature>
<evidence type="ECO:0000256" key="5">
    <source>
        <dbReference type="ARBA" id="ARBA00037974"/>
    </source>
</evidence>